<dbReference type="AlphaFoldDB" id="A0A1D2A711"/>
<gene>
    <name evidence="2" type="ORF">g.6838</name>
</gene>
<sequence length="334" mass="36518">MMANPRQTLREWGAEPVPPNGRLGPEYSLQPPRARGFQGLYDTPAGGLLGLWQRTLGTLTLDLKRQILPKDDTARPSLFRLRRQDPVGSGPRTYLGTPVRARRRGSSQFIIPQQQPGAEITFPEVAFDDSGARLKVMRHVQFGPAFYPLTRKVGAPDGAPSPCFDLGVGAQLEFDTAAVQAKARIKFQDWLSLKALPEPAIKLQKRFALGESGAGVRVSYECPLRALGTAWQPPARLLVSIDSAVPSGLRLTQGGVEFDQALALPGNRALIRGAGRLGLPSRLPLEEGEPWVEADVRRLGLKAVWPVQFARGQARAGVQKRCFGGYCSEAREKR</sequence>
<reference evidence="2" key="1">
    <citation type="submission" date="2015-08" db="EMBL/GenBank/DDBJ databases">
        <authorList>
            <person name="Babu N.S."/>
            <person name="Beckwith C.J."/>
            <person name="Beseler K.G."/>
            <person name="Brison A."/>
            <person name="Carone J.V."/>
            <person name="Caskin T.P."/>
            <person name="Diamond M."/>
            <person name="Durham M.E."/>
            <person name="Foxe J.M."/>
            <person name="Go M."/>
            <person name="Henderson B.A."/>
            <person name="Jones I.B."/>
            <person name="McGettigan J.A."/>
            <person name="Micheletti S.J."/>
            <person name="Nasrallah M.E."/>
            <person name="Ortiz D."/>
            <person name="Piller C.R."/>
            <person name="Privatt S.R."/>
            <person name="Schneider S.L."/>
            <person name="Sharp S."/>
            <person name="Smith T.C."/>
            <person name="Stanton J.D."/>
            <person name="Ullery H.E."/>
            <person name="Wilson R.J."/>
            <person name="Serrano M.G."/>
            <person name="Buck G."/>
            <person name="Lee V."/>
            <person name="Wang Y."/>
            <person name="Carvalho R."/>
            <person name="Voegtly L."/>
            <person name="Shi R."/>
            <person name="Duckworth R."/>
            <person name="Johnson A."/>
            <person name="Loviza R."/>
            <person name="Walstead R."/>
            <person name="Shah Z."/>
            <person name="Kiflezghi M."/>
            <person name="Wade K."/>
            <person name="Ball S.L."/>
            <person name="Bradley K.W."/>
            <person name="Asai D.J."/>
            <person name="Bowman C.A."/>
            <person name="Russell D.A."/>
            <person name="Pope W.H."/>
            <person name="Jacobs-Sera D."/>
            <person name="Hendrix R.W."/>
            <person name="Hatfull G.F."/>
        </authorList>
    </citation>
    <scope>NUCLEOTIDE SEQUENCE</scope>
</reference>
<evidence type="ECO:0000313" key="2">
    <source>
        <dbReference type="EMBL" id="JAT74743.1"/>
    </source>
</evidence>
<name>A0A1D2A711_AUXPR</name>
<organism evidence="2">
    <name type="scientific">Auxenochlorella protothecoides</name>
    <name type="common">Green microalga</name>
    <name type="synonym">Chlorella protothecoides</name>
    <dbReference type="NCBI Taxonomy" id="3075"/>
    <lineage>
        <taxon>Eukaryota</taxon>
        <taxon>Viridiplantae</taxon>
        <taxon>Chlorophyta</taxon>
        <taxon>core chlorophytes</taxon>
        <taxon>Trebouxiophyceae</taxon>
        <taxon>Chlorellales</taxon>
        <taxon>Chlorellaceae</taxon>
        <taxon>Auxenochlorella</taxon>
    </lineage>
</organism>
<proteinExistence type="predicted"/>
<evidence type="ECO:0000256" key="1">
    <source>
        <dbReference type="SAM" id="MobiDB-lite"/>
    </source>
</evidence>
<protein>
    <submittedName>
        <fullName evidence="2">Uncharacterized protein</fullName>
    </submittedName>
</protein>
<dbReference type="EMBL" id="GDKF01003879">
    <property type="protein sequence ID" value="JAT74743.1"/>
    <property type="molecule type" value="Transcribed_RNA"/>
</dbReference>
<feature type="region of interest" description="Disordered" evidence="1">
    <location>
        <begin position="1"/>
        <end position="31"/>
    </location>
</feature>
<accession>A0A1D2A711</accession>